<dbReference type="EMBL" id="JXLU01000100">
    <property type="protein sequence ID" value="KIO72216.1"/>
    <property type="molecule type" value="Genomic_DNA"/>
</dbReference>
<organism evidence="1 2">
    <name type="scientific">Caldibacillus thermoamylovorans</name>
    <dbReference type="NCBI Taxonomy" id="35841"/>
    <lineage>
        <taxon>Bacteria</taxon>
        <taxon>Bacillati</taxon>
        <taxon>Bacillota</taxon>
        <taxon>Bacilli</taxon>
        <taxon>Bacillales</taxon>
        <taxon>Bacillaceae</taxon>
        <taxon>Caldibacillus</taxon>
    </lineage>
</organism>
<evidence type="ECO:0000313" key="1">
    <source>
        <dbReference type="EMBL" id="KIO72216.1"/>
    </source>
</evidence>
<gene>
    <name evidence="1" type="ORF">B4167_0573</name>
</gene>
<name>A0A0D0FXY6_9BACI</name>
<dbReference type="AlphaFoldDB" id="A0A0D0FXY6"/>
<proteinExistence type="predicted"/>
<accession>A0A0D0FXY6</accession>
<dbReference type="Proteomes" id="UP000032076">
    <property type="component" value="Unassembled WGS sequence"/>
</dbReference>
<sequence>MVIVHGGKRKMKVRIVSEHDFIRGFAQKITIKLSSISH</sequence>
<reference evidence="1 2" key="1">
    <citation type="submission" date="2015-01" db="EMBL/GenBank/DDBJ databases">
        <title>Draft Genome Sequences of Four Bacillus thermoamylovorans Strains, Isolated From Food Products.</title>
        <authorList>
            <person name="Krawcyk A.O."/>
            <person name="Berendsen E.M."/>
            <person name="Eijlander R.T."/>
            <person name="de Jong A."/>
            <person name="Wells-Bennik M."/>
            <person name="Kuipers O.P."/>
        </authorList>
    </citation>
    <scope>NUCLEOTIDE SEQUENCE [LARGE SCALE GENOMIC DNA]</scope>
    <source>
        <strain evidence="1 2">B4167</strain>
    </source>
</reference>
<protein>
    <submittedName>
        <fullName evidence="1">Uncharacterized protein</fullName>
    </submittedName>
</protein>
<comment type="caution">
    <text evidence="1">The sequence shown here is derived from an EMBL/GenBank/DDBJ whole genome shotgun (WGS) entry which is preliminary data.</text>
</comment>
<evidence type="ECO:0000313" key="2">
    <source>
        <dbReference type="Proteomes" id="UP000032076"/>
    </source>
</evidence>